<protein>
    <submittedName>
        <fullName evidence="1">Uncharacterized protein</fullName>
    </submittedName>
</protein>
<dbReference type="InterPro" id="IPR014776">
    <property type="entry name" value="4pyrrole_Mease_sub2"/>
</dbReference>
<dbReference type="InterPro" id="IPR035996">
    <property type="entry name" value="4pyrrol_Methylase_sf"/>
</dbReference>
<comment type="caution">
    <text evidence="1">The sequence shown here is derived from an EMBL/GenBank/DDBJ whole genome shotgun (WGS) entry which is preliminary data.</text>
</comment>
<dbReference type="Gene3D" id="3.30.950.10">
    <property type="entry name" value="Methyltransferase, Cobalt-precorrin-4 Transmethylase, Domain 2"/>
    <property type="match status" value="1"/>
</dbReference>
<dbReference type="Proteomes" id="UP001352263">
    <property type="component" value="Unassembled WGS sequence"/>
</dbReference>
<accession>A0ABU6J7U7</accession>
<reference evidence="1 2" key="1">
    <citation type="submission" date="2023-10" db="EMBL/GenBank/DDBJ databases">
        <title>Noviherbaspirillum sp. CPCC 100848 genome assembly.</title>
        <authorList>
            <person name="Li X.Y."/>
            <person name="Fang X.M."/>
        </authorList>
    </citation>
    <scope>NUCLEOTIDE SEQUENCE [LARGE SCALE GENOMIC DNA]</scope>
    <source>
        <strain evidence="1 2">CPCC 100848</strain>
    </source>
</reference>
<name>A0ABU6J7U7_9BURK</name>
<evidence type="ECO:0000313" key="2">
    <source>
        <dbReference type="Proteomes" id="UP001352263"/>
    </source>
</evidence>
<dbReference type="EMBL" id="JAWIIV010000007">
    <property type="protein sequence ID" value="MEC4719709.1"/>
    <property type="molecule type" value="Genomic_DNA"/>
</dbReference>
<proteinExistence type="predicted"/>
<keyword evidence="2" id="KW-1185">Reference proteome</keyword>
<gene>
    <name evidence="1" type="ORF">RY831_11160</name>
</gene>
<organism evidence="1 2">
    <name type="scientific">Noviherbaspirillum album</name>
    <dbReference type="NCBI Taxonomy" id="3080276"/>
    <lineage>
        <taxon>Bacteria</taxon>
        <taxon>Pseudomonadati</taxon>
        <taxon>Pseudomonadota</taxon>
        <taxon>Betaproteobacteria</taxon>
        <taxon>Burkholderiales</taxon>
        <taxon>Oxalobacteraceae</taxon>
        <taxon>Noviherbaspirillum</taxon>
    </lineage>
</organism>
<evidence type="ECO:0000313" key="1">
    <source>
        <dbReference type="EMBL" id="MEC4719709.1"/>
    </source>
</evidence>
<dbReference type="SUPFAM" id="SSF53790">
    <property type="entry name" value="Tetrapyrrole methylase"/>
    <property type="match status" value="1"/>
</dbReference>
<sequence>MENCSRPNERVMRLTLAELEQGLPDCQGPVLVMIGEAFARRGESRD</sequence>